<evidence type="ECO:0000313" key="1">
    <source>
        <dbReference type="EMBL" id="MQM23789.1"/>
    </source>
</evidence>
<dbReference type="Gene3D" id="3.60.10.10">
    <property type="entry name" value="Endonuclease/exonuclease/phosphatase"/>
    <property type="match status" value="1"/>
</dbReference>
<accession>A0A843XV21</accession>
<dbReference type="PANTHER" id="PTHR33710:SF71">
    <property type="entry name" value="ENDONUCLEASE_EXONUCLEASE_PHOSPHATASE DOMAIN-CONTAINING PROTEIN"/>
    <property type="match status" value="1"/>
</dbReference>
<name>A0A843XV21_COLES</name>
<comment type="caution">
    <text evidence="1">The sequence shown here is derived from an EMBL/GenBank/DDBJ whole genome shotgun (WGS) entry which is preliminary data.</text>
</comment>
<dbReference type="AlphaFoldDB" id="A0A843XV21"/>
<dbReference type="InterPro" id="IPR036691">
    <property type="entry name" value="Endo/exonu/phosph_ase_sf"/>
</dbReference>
<keyword evidence="2" id="KW-1185">Reference proteome</keyword>
<dbReference type="PANTHER" id="PTHR33710">
    <property type="entry name" value="BNAC02G09200D PROTEIN"/>
    <property type="match status" value="1"/>
</dbReference>
<protein>
    <recommendedName>
        <fullName evidence="3">Endonuclease/exonuclease/phosphatase domain-containing protein</fullName>
    </recommendedName>
</protein>
<dbReference type="OrthoDB" id="685803at2759"/>
<dbReference type="Proteomes" id="UP000652761">
    <property type="component" value="Unassembled WGS sequence"/>
</dbReference>
<gene>
    <name evidence="1" type="ORF">Taro_056859</name>
</gene>
<organism evidence="1 2">
    <name type="scientific">Colocasia esculenta</name>
    <name type="common">Wild taro</name>
    <name type="synonym">Arum esculentum</name>
    <dbReference type="NCBI Taxonomy" id="4460"/>
    <lineage>
        <taxon>Eukaryota</taxon>
        <taxon>Viridiplantae</taxon>
        <taxon>Streptophyta</taxon>
        <taxon>Embryophyta</taxon>
        <taxon>Tracheophyta</taxon>
        <taxon>Spermatophyta</taxon>
        <taxon>Magnoliopsida</taxon>
        <taxon>Liliopsida</taxon>
        <taxon>Araceae</taxon>
        <taxon>Aroideae</taxon>
        <taxon>Colocasieae</taxon>
        <taxon>Colocasia</taxon>
    </lineage>
</organism>
<dbReference type="EMBL" id="NMUH01017976">
    <property type="protein sequence ID" value="MQM23789.1"/>
    <property type="molecule type" value="Genomic_DNA"/>
</dbReference>
<proteinExistence type="predicted"/>
<sequence>MDCTDISSGRRFHLSVVYGSNLSYERQSLWRDIILLSATITLPWLIIGDFNSVRYPQEKIGGRALTPSVLRDFNTCIDSSSLLDLKSVGNTYSWCNRLVGARRIACRMDRALINHSWMDMFPYSYVHYGDQILSDHAQLTVYTEDIVAGGPKPFKFYNMWAHHESFRSIVHQAWTTHFQGTPLFILCQKLRIVKLALKVWNREVFGPIQKKVSYACDVLHQVQLELASNPMNEQLIQKEKQAREAYLTCLNMEGTYAQQRAKQHWLTQTDDNTKFFYDSIKGRRMINTIRKCRLPDGNETSDLQQLKNHATEFYTGLLNQQQQEYID</sequence>
<evidence type="ECO:0000313" key="2">
    <source>
        <dbReference type="Proteomes" id="UP000652761"/>
    </source>
</evidence>
<reference evidence="1" key="1">
    <citation type="submission" date="2017-07" db="EMBL/GenBank/DDBJ databases">
        <title>Taro Niue Genome Assembly and Annotation.</title>
        <authorList>
            <person name="Atibalentja N."/>
            <person name="Keating K."/>
            <person name="Fields C.J."/>
        </authorList>
    </citation>
    <scope>NUCLEOTIDE SEQUENCE</scope>
    <source>
        <strain evidence="1">Niue_2</strain>
        <tissue evidence="1">Leaf</tissue>
    </source>
</reference>
<evidence type="ECO:0008006" key="3">
    <source>
        <dbReference type="Google" id="ProtNLM"/>
    </source>
</evidence>
<dbReference type="SUPFAM" id="SSF56219">
    <property type="entry name" value="DNase I-like"/>
    <property type="match status" value="1"/>
</dbReference>